<keyword evidence="4" id="KW-1185">Reference proteome</keyword>
<sequence length="164" mass="17982">FFFLLISLIKICTPFSTTFVDSLNSFQPPNKSLRSRYDNLLSSYRLTAPKEPLAKSITPAVGLVTSPTTPFPNPLKNPSTPSSFAPDKGFITTPVTPSTTPYYVKIQLFSRAKKTRGRCIPIAPVIFDTAPAIPPTVWPNMLRTPRNRPSANSPGPCMAPWKGS</sequence>
<evidence type="ECO:0000313" key="4">
    <source>
        <dbReference type="Proteomes" id="UP000075809"/>
    </source>
</evidence>
<evidence type="ECO:0000256" key="1">
    <source>
        <dbReference type="SAM" id="MobiDB-lite"/>
    </source>
</evidence>
<dbReference type="EMBL" id="KQ982109">
    <property type="protein sequence ID" value="KYQ60008.1"/>
    <property type="molecule type" value="Genomic_DNA"/>
</dbReference>
<feature type="chain" id="PRO_5007591942" evidence="2">
    <location>
        <begin position="19"/>
        <end position="164"/>
    </location>
</feature>
<keyword evidence="2" id="KW-0732">Signal</keyword>
<feature type="signal peptide" evidence="2">
    <location>
        <begin position="1"/>
        <end position="18"/>
    </location>
</feature>
<protein>
    <submittedName>
        <fullName evidence="3">Uncharacterized protein</fullName>
    </submittedName>
</protein>
<dbReference type="Proteomes" id="UP000075809">
    <property type="component" value="Unassembled WGS sequence"/>
</dbReference>
<proteinExistence type="predicted"/>
<accession>A0A151XI94</accession>
<evidence type="ECO:0000256" key="2">
    <source>
        <dbReference type="SAM" id="SignalP"/>
    </source>
</evidence>
<evidence type="ECO:0000313" key="3">
    <source>
        <dbReference type="EMBL" id="KYQ60008.1"/>
    </source>
</evidence>
<gene>
    <name evidence="3" type="ORF">ALC60_00979</name>
</gene>
<reference evidence="3 4" key="1">
    <citation type="submission" date="2015-09" db="EMBL/GenBank/DDBJ databases">
        <title>Trachymyrmex zeteki WGS genome.</title>
        <authorList>
            <person name="Nygaard S."/>
            <person name="Hu H."/>
            <person name="Boomsma J."/>
            <person name="Zhang G."/>
        </authorList>
    </citation>
    <scope>NUCLEOTIDE SEQUENCE [LARGE SCALE GENOMIC DNA]</scope>
    <source>
        <strain evidence="3">Tzet28-1</strain>
        <tissue evidence="3">Whole body</tissue>
    </source>
</reference>
<feature type="non-terminal residue" evidence="3">
    <location>
        <position position="1"/>
    </location>
</feature>
<feature type="region of interest" description="Disordered" evidence="1">
    <location>
        <begin position="143"/>
        <end position="164"/>
    </location>
</feature>
<name>A0A151XI94_9HYME</name>
<organism evidence="3 4">
    <name type="scientific">Mycetomoellerius zeteki</name>
    <dbReference type="NCBI Taxonomy" id="64791"/>
    <lineage>
        <taxon>Eukaryota</taxon>
        <taxon>Metazoa</taxon>
        <taxon>Ecdysozoa</taxon>
        <taxon>Arthropoda</taxon>
        <taxon>Hexapoda</taxon>
        <taxon>Insecta</taxon>
        <taxon>Pterygota</taxon>
        <taxon>Neoptera</taxon>
        <taxon>Endopterygota</taxon>
        <taxon>Hymenoptera</taxon>
        <taxon>Apocrita</taxon>
        <taxon>Aculeata</taxon>
        <taxon>Formicoidea</taxon>
        <taxon>Formicidae</taxon>
        <taxon>Myrmicinae</taxon>
        <taxon>Mycetomoellerius</taxon>
    </lineage>
</organism>
<dbReference type="AlphaFoldDB" id="A0A151XI94"/>